<evidence type="ECO:0000313" key="2">
    <source>
        <dbReference type="Proteomes" id="UP000620670"/>
    </source>
</evidence>
<dbReference type="Proteomes" id="UP000620670">
    <property type="component" value="Unassembled WGS sequence"/>
</dbReference>
<sequence length="255" mass="27146">MRKLITRILTLLGACVPVMKWCGRTGAWIVDKSVRGALLGTATVVETTARATAATLKWSGDILGKTSSIPGKVLGGLLSGGGTNIPVPAQGADEAQHERRIRAVEGAALALRRQPLLSKPKSTLAAPFEIIGEVVHEYASADPHARLEIDLDMLPPYIRSWLVARSEKELQRLAAVGPTACGEFASGRRRIVGVEKPDAVIEAERVLAQSSAAPYLANAPEEHKDSALTSMGYTEIIADRIARSKGLVPAYVPQS</sequence>
<gene>
    <name evidence="1" type="ORF">JAO75_08155</name>
</gene>
<organism evidence="1 2">
    <name type="scientific">Microvirga splendida</name>
    <dbReference type="NCBI Taxonomy" id="2795727"/>
    <lineage>
        <taxon>Bacteria</taxon>
        <taxon>Pseudomonadati</taxon>
        <taxon>Pseudomonadota</taxon>
        <taxon>Alphaproteobacteria</taxon>
        <taxon>Hyphomicrobiales</taxon>
        <taxon>Methylobacteriaceae</taxon>
        <taxon>Microvirga</taxon>
    </lineage>
</organism>
<dbReference type="EMBL" id="JAELXT010000006">
    <property type="protein sequence ID" value="MBJ6125383.1"/>
    <property type="molecule type" value="Genomic_DNA"/>
</dbReference>
<evidence type="ECO:0000313" key="1">
    <source>
        <dbReference type="EMBL" id="MBJ6125383.1"/>
    </source>
</evidence>
<proteinExistence type="predicted"/>
<keyword evidence="2" id="KW-1185">Reference proteome</keyword>
<protein>
    <submittedName>
        <fullName evidence="1">Uncharacterized protein</fullName>
    </submittedName>
</protein>
<accession>A0ABS0XZB3</accession>
<dbReference type="RefSeq" id="WP_199048198.1">
    <property type="nucleotide sequence ID" value="NZ_JAELXT010000006.1"/>
</dbReference>
<comment type="caution">
    <text evidence="1">The sequence shown here is derived from an EMBL/GenBank/DDBJ whole genome shotgun (WGS) entry which is preliminary data.</text>
</comment>
<reference evidence="2" key="1">
    <citation type="submission" date="2020-12" db="EMBL/GenBank/DDBJ databases">
        <title>Hymenobacter sp.</title>
        <authorList>
            <person name="Kim M.K."/>
        </authorList>
    </citation>
    <scope>NUCLEOTIDE SEQUENCE [LARGE SCALE GENOMIC DNA]</scope>
    <source>
        <strain evidence="2">BT325</strain>
    </source>
</reference>
<name>A0ABS0XZB3_9HYPH</name>